<feature type="compositionally biased region" description="Polar residues" evidence="1">
    <location>
        <begin position="1446"/>
        <end position="1460"/>
    </location>
</feature>
<protein>
    <submittedName>
        <fullName evidence="2">Uncharacterized protein</fullName>
    </submittedName>
</protein>
<evidence type="ECO:0000313" key="2">
    <source>
        <dbReference type="EMBL" id="MCO6394374.1"/>
    </source>
</evidence>
<proteinExistence type="predicted"/>
<name>A0AAW5HSU8_9CORY</name>
<organism evidence="2 3">
    <name type="scientific">Corynebacterium lipophilum</name>
    <dbReference type="NCBI Taxonomy" id="2804918"/>
    <lineage>
        <taxon>Bacteria</taxon>
        <taxon>Bacillati</taxon>
        <taxon>Actinomycetota</taxon>
        <taxon>Actinomycetes</taxon>
        <taxon>Mycobacteriales</taxon>
        <taxon>Corynebacteriaceae</taxon>
        <taxon>Corynebacterium</taxon>
    </lineage>
</organism>
<gene>
    <name evidence="2" type="ORF">JMN37_05185</name>
</gene>
<comment type="caution">
    <text evidence="2">The sequence shown here is derived from an EMBL/GenBank/DDBJ whole genome shotgun (WGS) entry which is preliminary data.</text>
</comment>
<dbReference type="EMBL" id="JAEUWV010000004">
    <property type="protein sequence ID" value="MCO6394374.1"/>
    <property type="molecule type" value="Genomic_DNA"/>
</dbReference>
<accession>A0AAW5HSU8</accession>
<keyword evidence="3" id="KW-1185">Reference proteome</keyword>
<feature type="region of interest" description="Disordered" evidence="1">
    <location>
        <begin position="1434"/>
        <end position="1460"/>
    </location>
</feature>
<reference evidence="2 3" key="1">
    <citation type="submission" date="2021-01" db="EMBL/GenBank/DDBJ databases">
        <title>Identification and Characterization of Corynebacterium sp.</title>
        <authorList>
            <person name="Luo Q."/>
            <person name="Qu P."/>
            <person name="Chen Q."/>
        </authorList>
    </citation>
    <scope>NUCLEOTIDE SEQUENCE [LARGE SCALE GENOMIC DNA]</scope>
    <source>
        <strain evidence="2 3">MC-18</strain>
    </source>
</reference>
<evidence type="ECO:0000256" key="1">
    <source>
        <dbReference type="SAM" id="MobiDB-lite"/>
    </source>
</evidence>
<sequence>MAGLISGAMIAGGAVVVAPDASADERITSTYSSLPNDKYAEALRFNTEQIKMLTNQNDYQAMLKTWMQVTPMGPGWCIDLEKPQPNLDTRGYELRKLGGMSGLYGFNGFNGSLGIHPDIEKAAISLTKSMLTSWYKRDFEDVKKKNAALQALLSNSKSVLDGQRSRILYGQEQNGVTVTNQEFTQWTGFRISGVFGGNNEYQPGYALVKDEAAFSRVASTVRDGEYVTILLPKDYNIYQDGREATFQRLIPPTQPGLDGFYPRPGGGNGGTVTTTVTVTEGPGVTSTVTETGVPTVTHTVYEHAGTEYETITERPTVTITNEQHEVHYKTKTETPAPVTQTEYANTPAVTVTEFENAPKSTVTETVTQDPDVVVIEKKTPVTVTETATVRPTITETDKVRPKVTVTEPTYVTATKTLAPKTETKTVTAAPKTETKVVDTTVTRVSETRKTTTVERHFYKYSYVYDFSNKSESKVIVPNKSGNWKIEFVDDSNGLVDVKKENNRLVITPKKQGEGDVRIVITDGDGNRYEYTIHVVNKDSNKTTEKTVRVNNHFFNVSVTGLDQSITIPKGWKYEVTEGKELVTTTEDGDTLRVNVKDGVITGKVKIKVFEVDKDGKPTGNEENYEFNVDTKPNKYNQSRVIGNVSSYKIEVDNIQGEPEILKGKDLIESLEEKGGQWVLTPKAGKTGEVIIRAKNDKGETFVFTLDVRDGRNVLVDSKTEIITVGDKVQLEGEKGDTLQIARGKELVDDAQLQGDGKWTLEPNGEGLIVAHVKDANGQLVAVYTIVVTPQEAKPEKQTVVTEISNRRTLVLTKGLGSNEFTFPDGTDNFSWVKDEKDPNKFYLMPNTDFVGEFRVVEKSANGYELIEHVIKVSQAKVDETQRDLPAGSSLTLPGVNENQKFVVVAGADLLDGKVNPQGDQTLTLKKAVSGKVVIEIQNSRGLPIKRFIYNVTPNEPNVSSFEITSDDKFTSNVNPGDTVKIVEGGNLADLSNKGDEWTVTPKDGAEGKVVVEVTDKDGNVYQKFILNITKGKGGSSSSGKIERSYTITEKGTFDVTIVNNHKYEVVEGQEHVEIVKDSENNFTLRMKEGSKGGKVVVVEKDNNGKVVKQHNITITEDSGALKFVEERRVYQPKLTDKITAGEGKNTFRVLRGEDIIEEIPTVPGSFTLKPRPGKSGRVQIEEVDSKGNPVRIIDVDVPATSEGNVIVKPGNSDVSPNPDGSWRIIPPKGGSIDRGSIKVCEGPNNCKPVDPNMIVPNDKDGSITIKPGKGGITPGTTHLQFKIITDGVASDYSVNIVVNQNNAGSSDGKCIASLVGIASPLLLLIPLGILSQVRVPGLEGIQGKLNAAVREANDRIQRGLGIYDRDRAERAAGIQNAFSAVNPELVGLAAGALGTITAGLLIVDAVLRSCGQGDKTSSYQIGKATGNDTLVYGSSKKGDAVKTATPVPTTETSASETHKK</sequence>
<evidence type="ECO:0000313" key="3">
    <source>
        <dbReference type="Proteomes" id="UP001205920"/>
    </source>
</evidence>
<dbReference type="RefSeq" id="WP_252931252.1">
    <property type="nucleotide sequence ID" value="NZ_JAEUWV010000004.1"/>
</dbReference>
<dbReference type="Proteomes" id="UP001205920">
    <property type="component" value="Unassembled WGS sequence"/>
</dbReference>